<evidence type="ECO:0000313" key="2">
    <source>
        <dbReference type="EMBL" id="KTW31246.1"/>
    </source>
</evidence>
<evidence type="ECO:0000259" key="1">
    <source>
        <dbReference type="Pfam" id="PF04194"/>
    </source>
</evidence>
<dbReference type="EMBL" id="LFWA01000005">
    <property type="protein sequence ID" value="KTW31246.1"/>
    <property type="molecule type" value="Genomic_DNA"/>
</dbReference>
<dbReference type="GeneID" id="28939836"/>
<accession>A0A0W4ZSB7</accession>
<keyword evidence="3" id="KW-1185">Reference proteome</keyword>
<reference evidence="3" key="1">
    <citation type="journal article" date="2016" name="Nat. Commun.">
        <title>Genome analysis of three Pneumocystis species reveals adaptation mechanisms to life exclusively in mammalian hosts.</title>
        <authorList>
            <person name="Ma L."/>
            <person name="Chen Z."/>
            <person name="Huang D.W."/>
            <person name="Kutty G."/>
            <person name="Ishihara M."/>
            <person name="Wang H."/>
            <person name="Abouelleil A."/>
            <person name="Bishop L."/>
            <person name="Davey E."/>
            <person name="Deng R."/>
            <person name="Deng X."/>
            <person name="Fan L."/>
            <person name="Fantoni G."/>
            <person name="Fitzgerald M."/>
            <person name="Gogineni E."/>
            <person name="Goldberg J.M."/>
            <person name="Handley G."/>
            <person name="Hu X."/>
            <person name="Huber C."/>
            <person name="Jiao X."/>
            <person name="Jones K."/>
            <person name="Levin J.Z."/>
            <person name="Liu Y."/>
            <person name="Macdonald P."/>
            <person name="Melnikov A."/>
            <person name="Raley C."/>
            <person name="Sassi M."/>
            <person name="Sherman B.T."/>
            <person name="Song X."/>
            <person name="Sykes S."/>
            <person name="Tran B."/>
            <person name="Walsh L."/>
            <person name="Xia Y."/>
            <person name="Yang J."/>
            <person name="Young S."/>
            <person name="Zeng Q."/>
            <person name="Zheng X."/>
            <person name="Stephens R."/>
            <person name="Nusbaum C."/>
            <person name="Birren B.W."/>
            <person name="Azadi P."/>
            <person name="Lempicki R.A."/>
            <person name="Cuomo C.A."/>
            <person name="Kovacs J.A."/>
        </authorList>
    </citation>
    <scope>NUCLEOTIDE SEQUENCE [LARGE SCALE GENOMIC DNA]</scope>
    <source>
        <strain evidence="3">RU7</strain>
    </source>
</reference>
<dbReference type="OrthoDB" id="443682at2759"/>
<organism evidence="2 3">
    <name type="scientific">Pneumocystis jirovecii (strain RU7)</name>
    <name type="common">Human pneumocystis pneumonia agent</name>
    <dbReference type="NCBI Taxonomy" id="1408657"/>
    <lineage>
        <taxon>Eukaryota</taxon>
        <taxon>Fungi</taxon>
        <taxon>Dikarya</taxon>
        <taxon>Ascomycota</taxon>
        <taxon>Taphrinomycotina</taxon>
        <taxon>Pneumocystomycetes</taxon>
        <taxon>Pneumocystaceae</taxon>
        <taxon>Pneumocystis</taxon>
    </lineage>
</organism>
<dbReference type="Proteomes" id="UP000053447">
    <property type="component" value="Unassembled WGS sequence"/>
</dbReference>
<dbReference type="PANTHER" id="PTHR47524">
    <property type="entry name" value="20S RRNA ACCUMULATION PROTEIN 4"/>
    <property type="match status" value="1"/>
</dbReference>
<dbReference type="VEuPathDB" id="FungiDB:T551_01318"/>
<dbReference type="Pfam" id="PF04194">
    <property type="entry name" value="PDCD2_C"/>
    <property type="match status" value="1"/>
</dbReference>
<dbReference type="GO" id="GO:0030490">
    <property type="term" value="P:maturation of SSU-rRNA"/>
    <property type="evidence" value="ECO:0007669"/>
    <property type="project" value="TreeGrafter"/>
</dbReference>
<dbReference type="STRING" id="1408657.A0A0W4ZSB7"/>
<protein>
    <recommendedName>
        <fullName evidence="1">Programmed cell death protein 2 C-terminal domain-containing protein</fullName>
    </recommendedName>
</protein>
<dbReference type="eggNOG" id="KOG2061">
    <property type="taxonomic scope" value="Eukaryota"/>
</dbReference>
<dbReference type="RefSeq" id="XP_018230236.1">
    <property type="nucleotide sequence ID" value="XM_018373581.1"/>
</dbReference>
<proteinExistence type="predicted"/>
<dbReference type="PANTHER" id="PTHR47524:SF1">
    <property type="entry name" value="20S RRNA ACCUMULATION PROTEIN 4"/>
    <property type="match status" value="1"/>
</dbReference>
<dbReference type="GO" id="GO:0005737">
    <property type="term" value="C:cytoplasm"/>
    <property type="evidence" value="ECO:0007669"/>
    <property type="project" value="InterPro"/>
</dbReference>
<feature type="domain" description="Programmed cell death protein 2 C-terminal" evidence="1">
    <location>
        <begin position="255"/>
        <end position="369"/>
    </location>
</feature>
<evidence type="ECO:0000313" key="3">
    <source>
        <dbReference type="Proteomes" id="UP000053447"/>
    </source>
</evidence>
<dbReference type="AlphaFoldDB" id="A0A0W4ZSB7"/>
<gene>
    <name evidence="2" type="ORF">T551_01318</name>
</gene>
<comment type="caution">
    <text evidence="2">The sequence shown here is derived from an EMBL/GenBank/DDBJ whole genome shotgun (WGS) entry which is preliminary data.</text>
</comment>
<sequence length="374" mass="43008">MLSRRILLGLPTNHPKTKDRLTDPFAIRLGGLPIGLDPFTKPPIKFSKCKNCDQIMPLILQTRACIDHVNYDRVIYVWACCNKYCQYKEGSVRAIRGVLYEKTKNFKIKHSQNNNLHIDCFSNLGDSLFKTSNLPLSHASNSFQINSPTRIEEHFSVSLNLTNQSNTKSSQTNFLLTQNPSQFEVEIGENEEDKWPNDSKILQYPVKFLYIAEENEPNHKEFTKKLDMKDIEEKFVKEGENEWSEETYEKSTLEKGFNIFTKKVISNPQQCVRYNRKGEPLYYSFTDSLVKKIKSSKSTNPLGKCQLCDSQNVFELQIMPNTINILEEDSSLGDMLWGTILIGTCGNDCIPNLNNKGIGYAEEWAGVQWENMRK</sequence>
<name>A0A0W4ZSB7_PNEJ7</name>
<dbReference type="InterPro" id="IPR007320">
    <property type="entry name" value="PDCD2_C"/>
</dbReference>